<dbReference type="SUPFAM" id="SSF82199">
    <property type="entry name" value="SET domain"/>
    <property type="match status" value="1"/>
</dbReference>
<dbReference type="InterPro" id="IPR050600">
    <property type="entry name" value="SETD3_SETD6_MTase"/>
</dbReference>
<comment type="caution">
    <text evidence="2">The sequence shown here is derived from an EMBL/GenBank/DDBJ whole genome shotgun (WGS) entry which is preliminary data.</text>
</comment>
<dbReference type="GO" id="GO:0005634">
    <property type="term" value="C:nucleus"/>
    <property type="evidence" value="ECO:0007669"/>
    <property type="project" value="TreeGrafter"/>
</dbReference>
<accession>A0A9W4XJQ1</accession>
<dbReference type="Proteomes" id="UP001152885">
    <property type="component" value="Unassembled WGS sequence"/>
</dbReference>
<dbReference type="GO" id="GO:0016279">
    <property type="term" value="F:protein-lysine N-methyltransferase activity"/>
    <property type="evidence" value="ECO:0007669"/>
    <property type="project" value="TreeGrafter"/>
</dbReference>
<dbReference type="Gene3D" id="3.90.1410.10">
    <property type="entry name" value="set domain protein methyltransferase, domain 1"/>
    <property type="match status" value="1"/>
</dbReference>
<keyword evidence="3" id="KW-1185">Reference proteome</keyword>
<name>A0A9W4XJQ1_9ASCO</name>
<dbReference type="EMBL" id="CANTUO010000001">
    <property type="protein sequence ID" value="CAI5756245.1"/>
    <property type="molecule type" value="Genomic_DNA"/>
</dbReference>
<evidence type="ECO:0000313" key="3">
    <source>
        <dbReference type="Proteomes" id="UP001152885"/>
    </source>
</evidence>
<dbReference type="InterPro" id="IPR001214">
    <property type="entry name" value="SET_dom"/>
</dbReference>
<dbReference type="PANTHER" id="PTHR13271">
    <property type="entry name" value="UNCHARACTERIZED PUTATIVE METHYLTRANSFERASE"/>
    <property type="match status" value="1"/>
</dbReference>
<dbReference type="PROSITE" id="PS50280">
    <property type="entry name" value="SET"/>
    <property type="match status" value="1"/>
</dbReference>
<proteinExistence type="predicted"/>
<sequence>MDLDKLIDWATINGCKISSSIEFKQISQNNYGAILKSKSEKPKITLSENLIITSKQSLNLFDKETYNNSSNKNSLLKFYLCHERTKSGTFFDIYFKSLPSLSQIDSPYTWSSQDKAYLKGTNLGSSLNENLATLVEEWWEVLNKLPESIPKPTNHYINMKFYYEYKFYKDDDYFEMFKNEDVDNWTSFTSYLWASLILKSRSFPSYLLSETFEKNECMLLPIIDLLNHDSKAKVDWRVENDGFEFTSNDELLQGDEIFNNYGLKGNEELLLAYGFAIENNSNDSIALKIKLPQEKVKEIESLGIKLPNLDDYTNSIIEKETYRQVESKKDYSDGLLFFINANGVPENLIQTFQALVKNQWEDTESITLRMKLSGLNHLRTALESKKELVQLSIPQDTTHHKYIKWYNESQHKLYNSSIKQIKQMENKILSESKSNLITLKSVYKKDVKFQQSLLFLGFPDYETILESEFQDQCWLLWLIRVYNKKPDDEVLPHWIQSLFKHLRNTYDITTQDVLNYRSIYENLVPDLQLQVPEIYNIGDWTLSEFIISGKLLDLISFVRGKEQECILVEQIYKI</sequence>
<dbReference type="PANTHER" id="PTHR13271:SF147">
    <property type="entry name" value="PROTEIN-LYSINE N-METHYLTRANSFERASE EFM1-RELATED"/>
    <property type="match status" value="1"/>
</dbReference>
<gene>
    <name evidence="2" type="ORF">CANVERA_P0761</name>
</gene>
<feature type="domain" description="SET" evidence="1">
    <location>
        <begin position="19"/>
        <end position="262"/>
    </location>
</feature>
<organism evidence="2 3">
    <name type="scientific">Candida verbasci</name>
    <dbReference type="NCBI Taxonomy" id="1227364"/>
    <lineage>
        <taxon>Eukaryota</taxon>
        <taxon>Fungi</taxon>
        <taxon>Dikarya</taxon>
        <taxon>Ascomycota</taxon>
        <taxon>Saccharomycotina</taxon>
        <taxon>Pichiomycetes</taxon>
        <taxon>Debaryomycetaceae</taxon>
        <taxon>Candida/Lodderomyces clade</taxon>
        <taxon>Candida</taxon>
    </lineage>
</organism>
<dbReference type="AlphaFoldDB" id="A0A9W4XJQ1"/>
<reference evidence="2" key="1">
    <citation type="submission" date="2022-12" db="EMBL/GenBank/DDBJ databases">
        <authorList>
            <person name="Brejova B."/>
        </authorList>
    </citation>
    <scope>NUCLEOTIDE SEQUENCE</scope>
</reference>
<evidence type="ECO:0000259" key="1">
    <source>
        <dbReference type="PROSITE" id="PS50280"/>
    </source>
</evidence>
<dbReference type="InterPro" id="IPR046341">
    <property type="entry name" value="SET_dom_sf"/>
</dbReference>
<dbReference type="OrthoDB" id="42889at2759"/>
<protein>
    <recommendedName>
        <fullName evidence="1">SET domain-containing protein</fullName>
    </recommendedName>
</protein>
<evidence type="ECO:0000313" key="2">
    <source>
        <dbReference type="EMBL" id="CAI5756245.1"/>
    </source>
</evidence>